<feature type="non-terminal residue" evidence="2">
    <location>
        <position position="1"/>
    </location>
</feature>
<sequence>ASDRRRAIRQTAEGAVHERSSDRLPRRRRGARPPRHRRHPRPCPDPTARGRPRRRRPRLPHHLPPRSGPDRPPLPRRGRGARRRRPRRPPARPAPVSRGPRHLRPGHHGARAM</sequence>
<proteinExistence type="predicted"/>
<protein>
    <submittedName>
        <fullName evidence="2">Uncharacterized protein</fullName>
    </submittedName>
</protein>
<feature type="compositionally biased region" description="Basic residues" evidence="1">
    <location>
        <begin position="99"/>
        <end position="113"/>
    </location>
</feature>
<feature type="non-terminal residue" evidence="2">
    <location>
        <position position="113"/>
    </location>
</feature>
<evidence type="ECO:0000256" key="1">
    <source>
        <dbReference type="SAM" id="MobiDB-lite"/>
    </source>
</evidence>
<dbReference type="EMBL" id="CADCTD010000017">
    <property type="protein sequence ID" value="CAA9223064.1"/>
    <property type="molecule type" value="Genomic_DNA"/>
</dbReference>
<feature type="compositionally biased region" description="Basic residues" evidence="1">
    <location>
        <begin position="50"/>
        <end position="64"/>
    </location>
</feature>
<feature type="compositionally biased region" description="Basic residues" evidence="1">
    <location>
        <begin position="25"/>
        <end position="41"/>
    </location>
</feature>
<gene>
    <name evidence="2" type="ORF">AVDCRST_MAG27-445</name>
</gene>
<feature type="region of interest" description="Disordered" evidence="1">
    <location>
        <begin position="1"/>
        <end position="113"/>
    </location>
</feature>
<accession>A0A6J4HF79</accession>
<reference evidence="2" key="1">
    <citation type="submission" date="2020-02" db="EMBL/GenBank/DDBJ databases">
        <authorList>
            <person name="Meier V. D."/>
        </authorList>
    </citation>
    <scope>NUCLEOTIDE SEQUENCE</scope>
    <source>
        <strain evidence="2">AVDCRST_MAG27</strain>
    </source>
</reference>
<organism evidence="2">
    <name type="scientific">uncultured Craurococcus sp</name>
    <dbReference type="NCBI Taxonomy" id="1135998"/>
    <lineage>
        <taxon>Bacteria</taxon>
        <taxon>Pseudomonadati</taxon>
        <taxon>Pseudomonadota</taxon>
        <taxon>Alphaproteobacteria</taxon>
        <taxon>Acetobacterales</taxon>
        <taxon>Acetobacteraceae</taxon>
        <taxon>Craurococcus</taxon>
        <taxon>environmental samples</taxon>
    </lineage>
</organism>
<dbReference type="AlphaFoldDB" id="A0A6J4HF79"/>
<name>A0A6J4HF79_9PROT</name>
<evidence type="ECO:0000313" key="2">
    <source>
        <dbReference type="EMBL" id="CAA9223064.1"/>
    </source>
</evidence>
<feature type="compositionally biased region" description="Basic and acidic residues" evidence="1">
    <location>
        <begin position="15"/>
        <end position="24"/>
    </location>
</feature>
<feature type="compositionally biased region" description="Basic residues" evidence="1">
    <location>
        <begin position="74"/>
        <end position="90"/>
    </location>
</feature>